<organism evidence="10 11">
    <name type="scientific">Prorocentrum cordatum</name>
    <dbReference type="NCBI Taxonomy" id="2364126"/>
    <lineage>
        <taxon>Eukaryota</taxon>
        <taxon>Sar</taxon>
        <taxon>Alveolata</taxon>
        <taxon>Dinophyceae</taxon>
        <taxon>Prorocentrales</taxon>
        <taxon>Prorocentraceae</taxon>
        <taxon>Prorocentrum</taxon>
    </lineage>
</organism>
<evidence type="ECO:0000256" key="1">
    <source>
        <dbReference type="ARBA" id="ARBA00022527"/>
    </source>
</evidence>
<dbReference type="PANTHER" id="PTHR24349">
    <property type="entry name" value="SERINE/THREONINE-PROTEIN KINASE"/>
    <property type="match status" value="1"/>
</dbReference>
<evidence type="ECO:0000256" key="6">
    <source>
        <dbReference type="PROSITE-ProRule" id="PRU10141"/>
    </source>
</evidence>
<evidence type="ECO:0000256" key="8">
    <source>
        <dbReference type="SAM" id="Phobius"/>
    </source>
</evidence>
<evidence type="ECO:0000256" key="4">
    <source>
        <dbReference type="ARBA" id="ARBA00022777"/>
    </source>
</evidence>
<keyword evidence="3 6" id="KW-0547">Nucleotide-binding</keyword>
<reference evidence="10" key="1">
    <citation type="submission" date="2023-10" db="EMBL/GenBank/DDBJ databases">
        <authorList>
            <person name="Chen Y."/>
            <person name="Shah S."/>
            <person name="Dougan E. K."/>
            <person name="Thang M."/>
            <person name="Chan C."/>
        </authorList>
    </citation>
    <scope>NUCLEOTIDE SEQUENCE [LARGE SCALE GENOMIC DNA]</scope>
</reference>
<dbReference type="InterPro" id="IPR050205">
    <property type="entry name" value="CDPK_Ser/Thr_kinases"/>
</dbReference>
<comment type="caution">
    <text evidence="10">The sequence shown here is derived from an EMBL/GenBank/DDBJ whole genome shotgun (WGS) entry which is preliminary data.</text>
</comment>
<feature type="transmembrane region" description="Helical" evidence="8">
    <location>
        <begin position="285"/>
        <end position="303"/>
    </location>
</feature>
<dbReference type="Gene3D" id="3.30.200.20">
    <property type="entry name" value="Phosphorylase Kinase, domain 1"/>
    <property type="match status" value="1"/>
</dbReference>
<evidence type="ECO:0000259" key="9">
    <source>
        <dbReference type="PROSITE" id="PS50011"/>
    </source>
</evidence>
<protein>
    <recommendedName>
        <fullName evidence="9">Protein kinase domain-containing protein</fullName>
    </recommendedName>
</protein>
<keyword evidence="4" id="KW-0418">Kinase</keyword>
<proteinExistence type="inferred from homology"/>
<keyword evidence="8" id="KW-1133">Transmembrane helix</keyword>
<keyword evidence="11" id="KW-1185">Reference proteome</keyword>
<comment type="similarity">
    <text evidence="7">Belongs to the protein kinase superfamily.</text>
</comment>
<evidence type="ECO:0000256" key="7">
    <source>
        <dbReference type="RuleBase" id="RU000304"/>
    </source>
</evidence>
<evidence type="ECO:0000313" key="10">
    <source>
        <dbReference type="EMBL" id="CAK0809911.1"/>
    </source>
</evidence>
<keyword evidence="8" id="KW-0812">Transmembrane</keyword>
<dbReference type="Proteomes" id="UP001189429">
    <property type="component" value="Unassembled WGS sequence"/>
</dbReference>
<evidence type="ECO:0000256" key="3">
    <source>
        <dbReference type="ARBA" id="ARBA00022741"/>
    </source>
</evidence>
<keyword evidence="5 6" id="KW-0067">ATP-binding</keyword>
<dbReference type="SMART" id="SM00220">
    <property type="entry name" value="S_TKc"/>
    <property type="match status" value="1"/>
</dbReference>
<sequence>MPSQYPVPEQWGWRLRCSTKDVHATSQSCPDAEWFYPSQANLLEQLKGRCALGLNIPKKGKEDMLTDATPIPRMGNQALCPTSVADEDDSFDARYEVDESSVIGTGRFAVVRLCWLRDEPEACFALKVISQCEAPADLARVHEEIKTLNVIGMHPGITSLVDIDKSLPGTIRLVMELCEGGELYDRIESKGCYSELDAKACSSNLLKAVAYIHGKGIMHRDLKPENILLVSSASDTDVKISDFGLAKVAQGFPNELPRSQSICGSDFYLAPEIIRQEQYGREVDAWALGVIVYVLLSGVLPFFHAELHKMYRQIVERDISFPDKPWKSVSKTAMDFILSLCCIKPSDRLTAQRGLSHPWLTGGRAPRVAAARPRPWSPSRRTPASAALRRWCPRQVLRKHKPLYTLRSGSPAPCRRAAAPSSPWR</sequence>
<dbReference type="CDD" id="cd05117">
    <property type="entry name" value="STKc_CAMK"/>
    <property type="match status" value="1"/>
</dbReference>
<dbReference type="SUPFAM" id="SSF56112">
    <property type="entry name" value="Protein kinase-like (PK-like)"/>
    <property type="match status" value="1"/>
</dbReference>
<evidence type="ECO:0000313" key="11">
    <source>
        <dbReference type="Proteomes" id="UP001189429"/>
    </source>
</evidence>
<keyword evidence="2" id="KW-0808">Transferase</keyword>
<gene>
    <name evidence="10" type="ORF">PCOR1329_LOCUS15034</name>
</gene>
<dbReference type="Pfam" id="PF00069">
    <property type="entry name" value="Pkinase"/>
    <property type="match status" value="1"/>
</dbReference>
<accession>A0ABN9QUE5</accession>
<dbReference type="PROSITE" id="PS00108">
    <property type="entry name" value="PROTEIN_KINASE_ST"/>
    <property type="match status" value="1"/>
</dbReference>
<dbReference type="InterPro" id="IPR000719">
    <property type="entry name" value="Prot_kinase_dom"/>
</dbReference>
<dbReference type="InterPro" id="IPR017441">
    <property type="entry name" value="Protein_kinase_ATP_BS"/>
</dbReference>
<dbReference type="PROSITE" id="PS50011">
    <property type="entry name" value="PROTEIN_KINASE_DOM"/>
    <property type="match status" value="1"/>
</dbReference>
<feature type="domain" description="Protein kinase" evidence="9">
    <location>
        <begin position="97"/>
        <end position="360"/>
    </location>
</feature>
<dbReference type="PROSITE" id="PS00107">
    <property type="entry name" value="PROTEIN_KINASE_ATP"/>
    <property type="match status" value="1"/>
</dbReference>
<name>A0ABN9QUE5_9DINO</name>
<dbReference type="EMBL" id="CAUYUJ010004525">
    <property type="protein sequence ID" value="CAK0809911.1"/>
    <property type="molecule type" value="Genomic_DNA"/>
</dbReference>
<keyword evidence="1 7" id="KW-0723">Serine/threonine-protein kinase</keyword>
<dbReference type="Gene3D" id="1.10.510.10">
    <property type="entry name" value="Transferase(Phosphotransferase) domain 1"/>
    <property type="match status" value="1"/>
</dbReference>
<keyword evidence="8" id="KW-0472">Membrane</keyword>
<evidence type="ECO:0000256" key="2">
    <source>
        <dbReference type="ARBA" id="ARBA00022679"/>
    </source>
</evidence>
<evidence type="ECO:0000256" key="5">
    <source>
        <dbReference type="ARBA" id="ARBA00022840"/>
    </source>
</evidence>
<dbReference type="InterPro" id="IPR011009">
    <property type="entry name" value="Kinase-like_dom_sf"/>
</dbReference>
<dbReference type="InterPro" id="IPR008271">
    <property type="entry name" value="Ser/Thr_kinase_AS"/>
</dbReference>
<feature type="binding site" evidence="6">
    <location>
        <position position="127"/>
    </location>
    <ligand>
        <name>ATP</name>
        <dbReference type="ChEBI" id="CHEBI:30616"/>
    </ligand>
</feature>